<organism evidence="10 11">
    <name type="scientific">Thalassiosira oceanica</name>
    <name type="common">Marine diatom</name>
    <dbReference type="NCBI Taxonomy" id="159749"/>
    <lineage>
        <taxon>Eukaryota</taxon>
        <taxon>Sar</taxon>
        <taxon>Stramenopiles</taxon>
        <taxon>Ochrophyta</taxon>
        <taxon>Bacillariophyta</taxon>
        <taxon>Coscinodiscophyceae</taxon>
        <taxon>Thalassiosirophycidae</taxon>
        <taxon>Thalassiosirales</taxon>
        <taxon>Thalassiosiraceae</taxon>
        <taxon>Thalassiosira</taxon>
    </lineage>
</organism>
<dbReference type="InterPro" id="IPR001394">
    <property type="entry name" value="Peptidase_C19_UCH"/>
</dbReference>
<keyword evidence="11" id="KW-1185">Reference proteome</keyword>
<dbReference type="PROSITE" id="PS50235">
    <property type="entry name" value="USP_3"/>
    <property type="match status" value="1"/>
</dbReference>
<feature type="compositionally biased region" description="Polar residues" evidence="8">
    <location>
        <begin position="1"/>
        <end position="13"/>
    </location>
</feature>
<comment type="catalytic activity">
    <reaction evidence="1">
        <text>Thiol-dependent hydrolysis of ester, thioester, amide, peptide and isopeptide bonds formed by the C-terminal Gly of ubiquitin (a 76-residue protein attached to proteins as an intracellular targeting signal).</text>
        <dbReference type="EC" id="3.4.19.12"/>
    </reaction>
</comment>
<evidence type="ECO:0000313" key="10">
    <source>
        <dbReference type="EMBL" id="EJK44726.1"/>
    </source>
</evidence>
<reference evidence="10 11" key="1">
    <citation type="journal article" date="2012" name="Genome Biol.">
        <title>Genome and low-iron response of an oceanic diatom adapted to chronic iron limitation.</title>
        <authorList>
            <person name="Lommer M."/>
            <person name="Specht M."/>
            <person name="Roy A.S."/>
            <person name="Kraemer L."/>
            <person name="Andreson R."/>
            <person name="Gutowska M.A."/>
            <person name="Wolf J."/>
            <person name="Bergner S.V."/>
            <person name="Schilhabel M.B."/>
            <person name="Klostermeier U.C."/>
            <person name="Beiko R.G."/>
            <person name="Rosenstiel P."/>
            <person name="Hippler M."/>
            <person name="Laroche J."/>
        </authorList>
    </citation>
    <scope>NUCLEOTIDE SEQUENCE [LARGE SCALE GENOMIC DNA]</scope>
    <source>
        <strain evidence="10 11">CCMP1005</strain>
    </source>
</reference>
<dbReference type="GO" id="GO:0004843">
    <property type="term" value="F:cysteine-type deubiquitinase activity"/>
    <property type="evidence" value="ECO:0007669"/>
    <property type="project" value="UniProtKB-EC"/>
</dbReference>
<evidence type="ECO:0000259" key="9">
    <source>
        <dbReference type="PROSITE" id="PS50235"/>
    </source>
</evidence>
<dbReference type="GO" id="GO:0006508">
    <property type="term" value="P:proteolysis"/>
    <property type="evidence" value="ECO:0007669"/>
    <property type="project" value="UniProtKB-KW"/>
</dbReference>
<sequence>MTPWQRTGKNTSRCTDDRRDLEPPPEFRSSPIKHLGNPGNLGVVQADFPASLTGGLIDVNSTEARSGAQTKLLRKAMASSDAASYPRQMRSDRPIYVQCQITHRVVQWTHKTYCYGRHGHVAVKPKSKLKGYAKRCEEPACRKTTMDPDQKPACLASLAVLGGGRILSPRDMVYTNSDATVKTLAPSKSQSPSVPASGSDGQYLRQASLVDCRSGQQNACPPSDTSPAIGQQAASLVLNRRTTGLGNLVNTCFMNSTLQCLAHTTPLRDYFLSGRFRDDLNTDNPLGTGGELTREFASLLTEMWKGDDTTIPILFKTVLGKHADQFFGHDQHDSQELAIYLLDAVHEDTNLVRDKLHYIENPELGPEVSDVVASETAWADHLKRNVSFIHNHFMGQIKSRLECPFTKNTSTTFDPTMYLSVPIPRGGNGNYPNNVTLMDCIYKYCEREQLDDSEPWYCSKCKDHVRAWKKISVYRTPPILIIHLKRFHVSSETQLRVKIDTLVNFPLVGLDLRNFVGHEEENGIEPVYDCYAVSNHFGGLGGGHCTAYCKEDDGTWSNYDDWRVTEINENEVVSPEAYVLFYIRNDVETLFASIEREEITFGSSTFGSLPTSSVDKMDVDDNVDNKMDEEEPSALAPRQQVNLLPSGPSERRSSNSAKKPVKTLKRPAADSDSDEDSQDSSEILGSDESSSQSDGDFVRSLLSPDIVNIVNQDVFSESAQEKIGREMISRQTLASQESPPEASDDDEVASPPEASDDDEFVEEMMALLISEKSIKNAVKSENVVQLDLSDKDVIVSLTSGLSQRSRHLDHEHLPPGAKSIRCESVFCQRNCIPRLKQECPKCKKAVCPTCWSDRNGMCFLCDYGDSHHFDEPTPKNASSWTLEMVEYMMKHLMGCMQKEKAAGLNSVFGTKLNRNHINNLFNRGCTDVPCLNDANGRRVPYENLIDSVNDENGNVIGVWTDEAIQHMERYRDGERVP</sequence>
<evidence type="ECO:0000256" key="4">
    <source>
        <dbReference type="ARBA" id="ARBA00022670"/>
    </source>
</evidence>
<dbReference type="PANTHER" id="PTHR21646:SF24">
    <property type="entry name" value="UBIQUITIN CARBOXYL-TERMINAL HYDROLASE"/>
    <property type="match status" value="1"/>
</dbReference>
<feature type="domain" description="USP" evidence="9">
    <location>
        <begin position="243"/>
        <end position="585"/>
    </location>
</feature>
<feature type="compositionally biased region" description="Acidic residues" evidence="8">
    <location>
        <begin position="742"/>
        <end position="756"/>
    </location>
</feature>
<evidence type="ECO:0000256" key="1">
    <source>
        <dbReference type="ARBA" id="ARBA00000707"/>
    </source>
</evidence>
<dbReference type="CDD" id="cd02674">
    <property type="entry name" value="Peptidase_C19R"/>
    <property type="match status" value="1"/>
</dbReference>
<dbReference type="PANTHER" id="PTHR21646">
    <property type="entry name" value="UBIQUITIN CARBOXYL-TERMINAL HYDROLASE"/>
    <property type="match status" value="1"/>
</dbReference>
<evidence type="ECO:0000256" key="7">
    <source>
        <dbReference type="ARBA" id="ARBA00022807"/>
    </source>
</evidence>
<keyword evidence="6" id="KW-0378">Hydrolase</keyword>
<keyword evidence="5" id="KW-0833">Ubl conjugation pathway</keyword>
<dbReference type="AlphaFoldDB" id="K0R7R8"/>
<proteinExistence type="inferred from homology"/>
<comment type="caution">
    <text evidence="10">The sequence shown here is derived from an EMBL/GenBank/DDBJ whole genome shotgun (WGS) entry which is preliminary data.</text>
</comment>
<feature type="non-terminal residue" evidence="10">
    <location>
        <position position="977"/>
    </location>
</feature>
<dbReference type="EC" id="3.4.19.12" evidence="3"/>
<dbReference type="Gene3D" id="3.90.70.10">
    <property type="entry name" value="Cysteine proteinases"/>
    <property type="match status" value="1"/>
</dbReference>
<feature type="region of interest" description="Disordered" evidence="8">
    <location>
        <begin position="605"/>
        <end position="697"/>
    </location>
</feature>
<evidence type="ECO:0000256" key="8">
    <source>
        <dbReference type="SAM" id="MobiDB-lite"/>
    </source>
</evidence>
<evidence type="ECO:0000313" key="11">
    <source>
        <dbReference type="Proteomes" id="UP000266841"/>
    </source>
</evidence>
<evidence type="ECO:0000256" key="5">
    <source>
        <dbReference type="ARBA" id="ARBA00022786"/>
    </source>
</evidence>
<dbReference type="InterPro" id="IPR028889">
    <property type="entry name" value="USP"/>
</dbReference>
<dbReference type="Proteomes" id="UP000266841">
    <property type="component" value="Unassembled WGS sequence"/>
</dbReference>
<dbReference type="SUPFAM" id="SSF54001">
    <property type="entry name" value="Cysteine proteinases"/>
    <property type="match status" value="1"/>
</dbReference>
<feature type="compositionally biased region" description="Basic and acidic residues" evidence="8">
    <location>
        <begin position="615"/>
        <end position="626"/>
    </location>
</feature>
<dbReference type="eggNOG" id="KOG1868">
    <property type="taxonomic scope" value="Eukaryota"/>
</dbReference>
<dbReference type="EMBL" id="AGNL01049303">
    <property type="protein sequence ID" value="EJK44726.1"/>
    <property type="molecule type" value="Genomic_DNA"/>
</dbReference>
<evidence type="ECO:0000256" key="2">
    <source>
        <dbReference type="ARBA" id="ARBA00009085"/>
    </source>
</evidence>
<name>K0R7R8_THAOC</name>
<gene>
    <name evidence="10" type="ORF">THAOC_36712</name>
</gene>
<dbReference type="Pfam" id="PF00443">
    <property type="entry name" value="UCH"/>
    <property type="match status" value="1"/>
</dbReference>
<dbReference type="OrthoDB" id="292964at2759"/>
<keyword evidence="7" id="KW-0788">Thiol protease</keyword>
<comment type="similarity">
    <text evidence="2">Belongs to the peptidase C19 family.</text>
</comment>
<keyword evidence="4" id="KW-0645">Protease</keyword>
<dbReference type="InterPro" id="IPR050185">
    <property type="entry name" value="Ub_carboxyl-term_hydrolase"/>
</dbReference>
<feature type="compositionally biased region" description="Low complexity" evidence="8">
    <location>
        <begin position="680"/>
        <end position="695"/>
    </location>
</feature>
<feature type="region of interest" description="Disordered" evidence="8">
    <location>
        <begin position="731"/>
        <end position="756"/>
    </location>
</feature>
<evidence type="ECO:0000256" key="6">
    <source>
        <dbReference type="ARBA" id="ARBA00022801"/>
    </source>
</evidence>
<accession>K0R7R8</accession>
<dbReference type="GO" id="GO:0016579">
    <property type="term" value="P:protein deubiquitination"/>
    <property type="evidence" value="ECO:0007669"/>
    <property type="project" value="InterPro"/>
</dbReference>
<evidence type="ECO:0000256" key="3">
    <source>
        <dbReference type="ARBA" id="ARBA00012759"/>
    </source>
</evidence>
<protein>
    <recommendedName>
        <fullName evidence="3">ubiquitinyl hydrolase 1</fullName>
        <ecNumber evidence="3">3.4.19.12</ecNumber>
    </recommendedName>
</protein>
<feature type="region of interest" description="Disordered" evidence="8">
    <location>
        <begin position="1"/>
        <end position="38"/>
    </location>
</feature>
<dbReference type="InterPro" id="IPR038765">
    <property type="entry name" value="Papain-like_cys_pep_sf"/>
</dbReference>